<sequence>MCSTGLLSKHFLNLMAPLTVSNIFARMGSESTYSPRTMSIRRPILDNRYRYSPPAEVLQKLSPSELQHVKNLMVSNEHGMICWSGETDISGIDFTKDLLLERGRCEIYPCGNAPSRGTKLNKHAVITLLGIQFFLPGSQESLLRAQIEQRTSEMGARFISFDNTNGEWSFAVDYFA</sequence>
<reference evidence="2 3" key="1">
    <citation type="journal article" date="2015" name="Mol. Biochem. Parasitol.">
        <title>Identification of polymorphic genes for use in assemblage B genotyping assays through comparative genomics of multiple assemblage B Giardia duodenalis isolates.</title>
        <authorList>
            <person name="Wielinga C."/>
            <person name="Thompson R.C."/>
            <person name="Monis P."/>
            <person name="Ryan U."/>
        </authorList>
    </citation>
    <scope>NUCLEOTIDE SEQUENCE [LARGE SCALE GENOMIC DNA]</scope>
    <source>
        <strain evidence="2 3">BAH15c1</strain>
    </source>
</reference>
<comment type="caution">
    <text evidence="2">The sequence shown here is derived from an EMBL/GenBank/DDBJ whole genome shotgun (WGS) entry which is preliminary data.</text>
</comment>
<dbReference type="Gene3D" id="3.30.1610.10">
    <property type="entry name" value="Peptidase S59, nucleoporin"/>
    <property type="match status" value="1"/>
</dbReference>
<proteinExistence type="predicted"/>
<accession>A0A132NQU1</accession>
<gene>
    <name evidence="2" type="ORF">QR46_3632</name>
</gene>
<dbReference type="VEuPathDB" id="GiardiaDB:QR46_3632"/>
<dbReference type="InterPro" id="IPR036903">
    <property type="entry name" value="Nup98_auto-Pept-S59_dom_sf"/>
</dbReference>
<protein>
    <submittedName>
        <fullName evidence="2">Nucleoporin autopeptidase</fullName>
    </submittedName>
</protein>
<feature type="domain" description="Peptidase S59" evidence="1">
    <location>
        <begin position="46"/>
        <end position="175"/>
    </location>
</feature>
<dbReference type="GO" id="GO:0017056">
    <property type="term" value="F:structural constituent of nuclear pore"/>
    <property type="evidence" value="ECO:0007669"/>
    <property type="project" value="InterPro"/>
</dbReference>
<name>A0A132NQU1_GIAIN</name>
<evidence type="ECO:0000259" key="1">
    <source>
        <dbReference type="PROSITE" id="PS51434"/>
    </source>
</evidence>
<organism evidence="2 3">
    <name type="scientific">Giardia duodenalis assemblage B</name>
    <dbReference type="NCBI Taxonomy" id="1394984"/>
    <lineage>
        <taxon>Eukaryota</taxon>
        <taxon>Metamonada</taxon>
        <taxon>Diplomonadida</taxon>
        <taxon>Hexamitidae</taxon>
        <taxon>Giardiinae</taxon>
        <taxon>Giardia</taxon>
    </lineage>
</organism>
<dbReference type="Pfam" id="PF04096">
    <property type="entry name" value="Nucleoporin2"/>
    <property type="match status" value="1"/>
</dbReference>
<evidence type="ECO:0000313" key="3">
    <source>
        <dbReference type="Proteomes" id="UP000070089"/>
    </source>
</evidence>
<dbReference type="Proteomes" id="UP000070089">
    <property type="component" value="Unassembled WGS sequence"/>
</dbReference>
<dbReference type="GO" id="GO:0005643">
    <property type="term" value="C:nuclear pore"/>
    <property type="evidence" value="ECO:0007669"/>
    <property type="project" value="InterPro"/>
</dbReference>
<dbReference type="EMBL" id="JXTI01000120">
    <property type="protein sequence ID" value="KWX12378.1"/>
    <property type="molecule type" value="Genomic_DNA"/>
</dbReference>
<dbReference type="AlphaFoldDB" id="A0A132NQU1"/>
<evidence type="ECO:0000313" key="2">
    <source>
        <dbReference type="EMBL" id="KWX12378.1"/>
    </source>
</evidence>
<dbReference type="InterPro" id="IPR007230">
    <property type="entry name" value="Nup98_auto-Pept-S59_dom"/>
</dbReference>
<dbReference type="SUPFAM" id="SSF82215">
    <property type="entry name" value="C-terminal autoproteolytic domain of nucleoporin nup98"/>
    <property type="match status" value="1"/>
</dbReference>
<dbReference type="OrthoDB" id="3797628at2759"/>
<dbReference type="PROSITE" id="PS51434">
    <property type="entry name" value="NUP_C"/>
    <property type="match status" value="1"/>
</dbReference>